<dbReference type="AlphaFoldDB" id="A0A3B0CGZ7"/>
<dbReference type="GO" id="GO:0016787">
    <property type="term" value="F:hydrolase activity"/>
    <property type="evidence" value="ECO:0007669"/>
    <property type="project" value="UniProtKB-KW"/>
</dbReference>
<dbReference type="Proteomes" id="UP000282311">
    <property type="component" value="Unassembled WGS sequence"/>
</dbReference>
<keyword evidence="6" id="KW-1185">Reference proteome</keyword>
<dbReference type="PRINTS" id="PR00502">
    <property type="entry name" value="NUDIXFAMILY"/>
</dbReference>
<dbReference type="InterPro" id="IPR020084">
    <property type="entry name" value="NUDIX_hydrolase_CS"/>
</dbReference>
<dbReference type="InterPro" id="IPR015797">
    <property type="entry name" value="NUDIX_hydrolase-like_dom_sf"/>
</dbReference>
<dbReference type="SUPFAM" id="SSF55811">
    <property type="entry name" value="Nudix"/>
    <property type="match status" value="1"/>
</dbReference>
<sequence>MQRAQDAAGIVVMDAQKRVLLVHQTYGKRVWALPGGMVEEGESAWQAAARELKEETDIAVPHMELSGLYFQPHKNRYIFTFTATEYEGEIKVDQKEIDQYGFFDLDHLPKPISSFTIQRLIDAVTSKGAVYKEETLDTYRIVDDAP</sequence>
<reference evidence="5 6" key="1">
    <citation type="journal article" date="2007" name="Int. J. Syst. Evol. Microbiol.">
        <title>Paenibacillus ginsengarvi sp. nov., isolated from soil from ginseng cultivation.</title>
        <authorList>
            <person name="Yoon M.H."/>
            <person name="Ten L.N."/>
            <person name="Im W.T."/>
        </authorList>
    </citation>
    <scope>NUCLEOTIDE SEQUENCE [LARGE SCALE GENOMIC DNA]</scope>
    <source>
        <strain evidence="5 6">KCTC 13059</strain>
    </source>
</reference>
<dbReference type="PROSITE" id="PS51462">
    <property type="entry name" value="NUDIX"/>
    <property type="match status" value="1"/>
</dbReference>
<feature type="domain" description="Nudix hydrolase" evidence="4">
    <location>
        <begin position="3"/>
        <end position="125"/>
    </location>
</feature>
<accession>A0A3B0CGZ7</accession>
<organism evidence="5 6">
    <name type="scientific">Paenibacillus ginsengarvi</name>
    <dbReference type="NCBI Taxonomy" id="400777"/>
    <lineage>
        <taxon>Bacteria</taxon>
        <taxon>Bacillati</taxon>
        <taxon>Bacillota</taxon>
        <taxon>Bacilli</taxon>
        <taxon>Bacillales</taxon>
        <taxon>Paenibacillaceae</taxon>
        <taxon>Paenibacillus</taxon>
    </lineage>
</organism>
<evidence type="ECO:0000256" key="1">
    <source>
        <dbReference type="ARBA" id="ARBA00001946"/>
    </source>
</evidence>
<evidence type="ECO:0000256" key="3">
    <source>
        <dbReference type="RuleBase" id="RU003476"/>
    </source>
</evidence>
<evidence type="ECO:0000256" key="2">
    <source>
        <dbReference type="ARBA" id="ARBA00022801"/>
    </source>
</evidence>
<protein>
    <submittedName>
        <fullName evidence="5">NUDIX domain-containing protein</fullName>
    </submittedName>
</protein>
<dbReference type="Gene3D" id="3.90.79.10">
    <property type="entry name" value="Nucleoside Triphosphate Pyrophosphohydrolase"/>
    <property type="match status" value="1"/>
</dbReference>
<comment type="cofactor">
    <cofactor evidence="1">
        <name>Mg(2+)</name>
        <dbReference type="ChEBI" id="CHEBI:18420"/>
    </cofactor>
</comment>
<dbReference type="RefSeq" id="WP_120747833.1">
    <property type="nucleotide sequence ID" value="NZ_RBAH01000009.1"/>
</dbReference>
<gene>
    <name evidence="5" type="ORF">D7M11_13885</name>
</gene>
<evidence type="ECO:0000313" key="5">
    <source>
        <dbReference type="EMBL" id="RKN84098.1"/>
    </source>
</evidence>
<dbReference type="PANTHER" id="PTHR43046:SF14">
    <property type="entry name" value="MUTT_NUDIX FAMILY PROTEIN"/>
    <property type="match status" value="1"/>
</dbReference>
<dbReference type="EMBL" id="RBAH01000009">
    <property type="protein sequence ID" value="RKN84098.1"/>
    <property type="molecule type" value="Genomic_DNA"/>
</dbReference>
<name>A0A3B0CGZ7_9BACL</name>
<dbReference type="PANTHER" id="PTHR43046">
    <property type="entry name" value="GDP-MANNOSE MANNOSYL HYDROLASE"/>
    <property type="match status" value="1"/>
</dbReference>
<dbReference type="InterPro" id="IPR000086">
    <property type="entry name" value="NUDIX_hydrolase_dom"/>
</dbReference>
<dbReference type="PROSITE" id="PS00893">
    <property type="entry name" value="NUDIX_BOX"/>
    <property type="match status" value="1"/>
</dbReference>
<dbReference type="Pfam" id="PF00293">
    <property type="entry name" value="NUDIX"/>
    <property type="match status" value="1"/>
</dbReference>
<comment type="caution">
    <text evidence="5">The sequence shown here is derived from an EMBL/GenBank/DDBJ whole genome shotgun (WGS) entry which is preliminary data.</text>
</comment>
<dbReference type="InterPro" id="IPR020476">
    <property type="entry name" value="Nudix_hydrolase"/>
</dbReference>
<comment type="similarity">
    <text evidence="3">Belongs to the Nudix hydrolase family.</text>
</comment>
<evidence type="ECO:0000259" key="4">
    <source>
        <dbReference type="PROSITE" id="PS51462"/>
    </source>
</evidence>
<proteinExistence type="inferred from homology"/>
<keyword evidence="2 3" id="KW-0378">Hydrolase</keyword>
<dbReference type="OrthoDB" id="9810648at2"/>
<evidence type="ECO:0000313" key="6">
    <source>
        <dbReference type="Proteomes" id="UP000282311"/>
    </source>
</evidence>